<accession>A0A1D1UUW9</accession>
<proteinExistence type="predicted"/>
<keyword evidence="3" id="KW-1185">Reference proteome</keyword>
<sequence length="226" mass="25319">MVALQGFRSLLKIQPCIQRPNNSQTLGLLNQFINYTKVNYNVTYEEPNEFVFTGFTAVLWLAQILHKAGTKEAHSGKLLASQFLNRSFSTPNTAHYYVDEQGERQNRMCIMTFNVASRSFESALLYSREISKDLLPVDGTNMNWATLDGLPPSDHPVCPGASSGTSSGYPPFCTRDSETITSIVVPAVIALVLTIVSTFYVHFRKADRDWWLITRDGTSHDFALVL</sequence>
<keyword evidence="1" id="KW-0812">Transmembrane</keyword>
<gene>
    <name evidence="2" type="primary">RvY_03775</name>
    <name evidence="2" type="synonym">RvY_03775.1</name>
    <name evidence="2" type="ORF">RvY_03775-1</name>
</gene>
<protein>
    <recommendedName>
        <fullName evidence="4">Receptor ligand binding region domain-containing protein</fullName>
    </recommendedName>
</protein>
<dbReference type="AlphaFoldDB" id="A0A1D1UUW9"/>
<keyword evidence="1" id="KW-1133">Transmembrane helix</keyword>
<reference evidence="2 3" key="1">
    <citation type="journal article" date="2016" name="Nat. Commun.">
        <title>Extremotolerant tardigrade genome and improved radiotolerance of human cultured cells by tardigrade-unique protein.</title>
        <authorList>
            <person name="Hashimoto T."/>
            <person name="Horikawa D.D."/>
            <person name="Saito Y."/>
            <person name="Kuwahara H."/>
            <person name="Kozuka-Hata H."/>
            <person name="Shin-I T."/>
            <person name="Minakuchi Y."/>
            <person name="Ohishi K."/>
            <person name="Motoyama A."/>
            <person name="Aizu T."/>
            <person name="Enomoto A."/>
            <person name="Kondo K."/>
            <person name="Tanaka S."/>
            <person name="Hara Y."/>
            <person name="Koshikawa S."/>
            <person name="Sagara H."/>
            <person name="Miura T."/>
            <person name="Yokobori S."/>
            <person name="Miyagawa K."/>
            <person name="Suzuki Y."/>
            <person name="Kubo T."/>
            <person name="Oyama M."/>
            <person name="Kohara Y."/>
            <person name="Fujiyama A."/>
            <person name="Arakawa K."/>
            <person name="Katayama T."/>
            <person name="Toyoda A."/>
            <person name="Kunieda T."/>
        </authorList>
    </citation>
    <scope>NUCLEOTIDE SEQUENCE [LARGE SCALE GENOMIC DNA]</scope>
    <source>
        <strain evidence="2 3">YOKOZUNA-1</strain>
    </source>
</reference>
<dbReference type="Proteomes" id="UP000186922">
    <property type="component" value="Unassembled WGS sequence"/>
</dbReference>
<comment type="caution">
    <text evidence="2">The sequence shown here is derived from an EMBL/GenBank/DDBJ whole genome shotgun (WGS) entry which is preliminary data.</text>
</comment>
<evidence type="ECO:0000256" key="1">
    <source>
        <dbReference type="SAM" id="Phobius"/>
    </source>
</evidence>
<dbReference type="SUPFAM" id="SSF53822">
    <property type="entry name" value="Periplasmic binding protein-like I"/>
    <property type="match status" value="1"/>
</dbReference>
<feature type="transmembrane region" description="Helical" evidence="1">
    <location>
        <begin position="183"/>
        <end position="203"/>
    </location>
</feature>
<evidence type="ECO:0008006" key="4">
    <source>
        <dbReference type="Google" id="ProtNLM"/>
    </source>
</evidence>
<dbReference type="EMBL" id="BDGG01000002">
    <property type="protein sequence ID" value="GAU91542.1"/>
    <property type="molecule type" value="Genomic_DNA"/>
</dbReference>
<evidence type="ECO:0000313" key="3">
    <source>
        <dbReference type="Proteomes" id="UP000186922"/>
    </source>
</evidence>
<name>A0A1D1UUW9_RAMVA</name>
<keyword evidence="1" id="KW-0472">Membrane</keyword>
<organism evidence="2 3">
    <name type="scientific">Ramazzottius varieornatus</name>
    <name type="common">Water bear</name>
    <name type="synonym">Tardigrade</name>
    <dbReference type="NCBI Taxonomy" id="947166"/>
    <lineage>
        <taxon>Eukaryota</taxon>
        <taxon>Metazoa</taxon>
        <taxon>Ecdysozoa</taxon>
        <taxon>Tardigrada</taxon>
        <taxon>Eutardigrada</taxon>
        <taxon>Parachela</taxon>
        <taxon>Hypsibioidea</taxon>
        <taxon>Ramazzottiidae</taxon>
        <taxon>Ramazzottius</taxon>
    </lineage>
</organism>
<dbReference type="InterPro" id="IPR028082">
    <property type="entry name" value="Peripla_BP_I"/>
</dbReference>
<evidence type="ECO:0000313" key="2">
    <source>
        <dbReference type="EMBL" id="GAU91542.1"/>
    </source>
</evidence>